<dbReference type="AlphaFoldDB" id="A0A1A6HJS2"/>
<dbReference type="OrthoDB" id="10249311at2759"/>
<evidence type="ECO:0000256" key="1">
    <source>
        <dbReference type="ARBA" id="ARBA00022980"/>
    </source>
</evidence>
<keyword evidence="4" id="KW-1185">Reference proteome</keyword>
<keyword evidence="1" id="KW-0689">Ribosomal protein</keyword>
<proteinExistence type="predicted"/>
<dbReference type="PANTHER" id="PTHR11843">
    <property type="entry name" value="40S RIBOSOMAL PROTEIN S12"/>
    <property type="match status" value="1"/>
</dbReference>
<feature type="non-terminal residue" evidence="3">
    <location>
        <position position="201"/>
    </location>
</feature>
<organism evidence="3 4">
    <name type="scientific">Neotoma lepida</name>
    <name type="common">Desert woodrat</name>
    <dbReference type="NCBI Taxonomy" id="56216"/>
    <lineage>
        <taxon>Eukaryota</taxon>
        <taxon>Metazoa</taxon>
        <taxon>Chordata</taxon>
        <taxon>Craniata</taxon>
        <taxon>Vertebrata</taxon>
        <taxon>Euteleostomi</taxon>
        <taxon>Mammalia</taxon>
        <taxon>Eutheria</taxon>
        <taxon>Euarchontoglires</taxon>
        <taxon>Glires</taxon>
        <taxon>Rodentia</taxon>
        <taxon>Myomorpha</taxon>
        <taxon>Muroidea</taxon>
        <taxon>Cricetidae</taxon>
        <taxon>Neotominae</taxon>
        <taxon>Neotoma</taxon>
    </lineage>
</organism>
<dbReference type="Gene3D" id="3.30.1330.30">
    <property type="match status" value="1"/>
</dbReference>
<dbReference type="EMBL" id="LZPO01027487">
    <property type="protein sequence ID" value="OBS78220.1"/>
    <property type="molecule type" value="Genomic_DNA"/>
</dbReference>
<evidence type="ECO:0000313" key="4">
    <source>
        <dbReference type="Proteomes" id="UP000092124"/>
    </source>
</evidence>
<dbReference type="GO" id="GO:0005840">
    <property type="term" value="C:ribosome"/>
    <property type="evidence" value="ECO:0007669"/>
    <property type="project" value="UniProtKB-KW"/>
</dbReference>
<dbReference type="STRING" id="56216.A0A1A6HJS2"/>
<dbReference type="GO" id="GO:1990904">
    <property type="term" value="C:ribonucleoprotein complex"/>
    <property type="evidence" value="ECO:0007669"/>
    <property type="project" value="UniProtKB-KW"/>
</dbReference>
<evidence type="ECO:0000313" key="3">
    <source>
        <dbReference type="EMBL" id="OBS78220.1"/>
    </source>
</evidence>
<sequence>MQDSVDPETVENTTGGAVHITERLIISVVQTLKTKIFYLKSAARKDPAIRSGSEPFIRVTTRHAAQALFRDRVFNHPLDGESFQGSEPSLMNPRGKPEQGIVARGVMILNTALQEVRKAVLIHHDLVHEIPKVAKALDKCQLHLCVVASNRNEPVYAKLMTTRNKSNEEASVKLTEKGKKPSKVVGCDCYGKESRAEDVTK</sequence>
<gene>
    <name evidence="3" type="ORF">A6R68_19393</name>
</gene>
<comment type="caution">
    <text evidence="3">The sequence shown here is derived from an EMBL/GenBank/DDBJ whole genome shotgun (WGS) entry which is preliminary data.</text>
</comment>
<accession>A0A1A6HJS2</accession>
<reference evidence="3 4" key="1">
    <citation type="submission" date="2016-06" db="EMBL/GenBank/DDBJ databases">
        <title>The Draft Genome Sequence and Annotation of the Desert Woodrat Neotoma lepida.</title>
        <authorList>
            <person name="Campbell M."/>
            <person name="Oakeson K.F."/>
            <person name="Yandell M."/>
            <person name="Halpert J.R."/>
            <person name="Dearing D."/>
        </authorList>
    </citation>
    <scope>NUCLEOTIDE SEQUENCE [LARGE SCALE GENOMIC DNA]</scope>
    <source>
        <strain evidence="3">417</strain>
        <tissue evidence="3">Liver</tissue>
    </source>
</reference>
<evidence type="ECO:0000256" key="2">
    <source>
        <dbReference type="ARBA" id="ARBA00023274"/>
    </source>
</evidence>
<dbReference type="InterPro" id="IPR029064">
    <property type="entry name" value="Ribosomal_eL30-like_sf"/>
</dbReference>
<keyword evidence="2" id="KW-0687">Ribonucleoprotein</keyword>
<evidence type="ECO:0008006" key="5">
    <source>
        <dbReference type="Google" id="ProtNLM"/>
    </source>
</evidence>
<protein>
    <recommendedName>
        <fullName evidence="5">Ribosomal protein L7Ae/L30e/S12e/Gadd45 domain-containing protein</fullName>
    </recommendedName>
</protein>
<name>A0A1A6HJS2_NEOLE</name>
<dbReference type="Proteomes" id="UP000092124">
    <property type="component" value="Unassembled WGS sequence"/>
</dbReference>
<dbReference type="SUPFAM" id="SSF55315">
    <property type="entry name" value="L30e-like"/>
    <property type="match status" value="1"/>
</dbReference>